<gene>
    <name evidence="1" type="ORF">G3436_10715</name>
</gene>
<sequence>MPTRSLNAWLDHFIPAALHIPPKEWLRAGLGAVLGLLLAG</sequence>
<comment type="caution">
    <text evidence="1">The sequence shown here is derived from an EMBL/GenBank/DDBJ whole genome shotgun (WGS) entry which is preliminary data.</text>
</comment>
<dbReference type="Proteomes" id="UP000482634">
    <property type="component" value="Unassembled WGS sequence"/>
</dbReference>
<evidence type="ECO:0000313" key="1">
    <source>
        <dbReference type="EMBL" id="NER64282.1"/>
    </source>
</evidence>
<protein>
    <submittedName>
        <fullName evidence="1">HPP family protein</fullName>
    </submittedName>
</protein>
<name>A0A6B3NLL4_9PSED</name>
<dbReference type="AlphaFoldDB" id="A0A6B3NLL4"/>
<organism evidence="1 2">
    <name type="scientific">Pseudomonas brassicae</name>
    <dbReference type="NCBI Taxonomy" id="2708063"/>
    <lineage>
        <taxon>Bacteria</taxon>
        <taxon>Pseudomonadati</taxon>
        <taxon>Pseudomonadota</taxon>
        <taxon>Gammaproteobacteria</taxon>
        <taxon>Pseudomonadales</taxon>
        <taxon>Pseudomonadaceae</taxon>
        <taxon>Pseudomonas</taxon>
    </lineage>
</organism>
<evidence type="ECO:0000313" key="2">
    <source>
        <dbReference type="Proteomes" id="UP000482634"/>
    </source>
</evidence>
<keyword evidence="2" id="KW-1185">Reference proteome</keyword>
<proteinExistence type="predicted"/>
<accession>A0A6B3NLL4</accession>
<reference evidence="1 2" key="1">
    <citation type="submission" date="2020-02" db="EMBL/GenBank/DDBJ databases">
        <title>Broccoli isolated Pseudomonas sp.</title>
        <authorList>
            <person name="Fujikawa T."/>
            <person name="Sawada H."/>
        </authorList>
    </citation>
    <scope>NUCLEOTIDE SEQUENCE [LARGE SCALE GENOMIC DNA]</scope>
    <source>
        <strain evidence="1 2">MAFF212427</strain>
    </source>
</reference>
<feature type="non-terminal residue" evidence="1">
    <location>
        <position position="40"/>
    </location>
</feature>
<dbReference type="EMBL" id="JAAHBU010000130">
    <property type="protein sequence ID" value="NER64282.1"/>
    <property type="molecule type" value="Genomic_DNA"/>
</dbReference>